<evidence type="ECO:0000313" key="13">
    <source>
        <dbReference type="Proteomes" id="UP000274131"/>
    </source>
</evidence>
<dbReference type="InterPro" id="IPR033308">
    <property type="entry name" value="PGAP5/Cdc1/Ted1"/>
</dbReference>
<dbReference type="GO" id="GO:0016020">
    <property type="term" value="C:membrane"/>
    <property type="evidence" value="ECO:0007669"/>
    <property type="project" value="UniProtKB-SubCell"/>
</dbReference>
<evidence type="ECO:0000259" key="11">
    <source>
        <dbReference type="Pfam" id="PF00149"/>
    </source>
</evidence>
<keyword evidence="6" id="KW-0378">Hydrolase</keyword>
<keyword evidence="7 10" id="KW-1133">Transmembrane helix</keyword>
<dbReference type="WBParaSite" id="EVEC_0000840801-mRNA-1">
    <property type="protein sequence ID" value="EVEC_0000840801-mRNA-1"/>
    <property type="gene ID" value="EVEC_0000840801"/>
</dbReference>
<name>A0A0N4VCV0_ENTVE</name>
<dbReference type="OrthoDB" id="9984693at2759"/>
<evidence type="ECO:0000256" key="1">
    <source>
        <dbReference type="ARBA" id="ARBA00001936"/>
    </source>
</evidence>
<dbReference type="GO" id="GO:0046872">
    <property type="term" value="F:metal ion binding"/>
    <property type="evidence" value="ECO:0007669"/>
    <property type="project" value="UniProtKB-KW"/>
</dbReference>
<dbReference type="PANTHER" id="PTHR13315">
    <property type="entry name" value="METALLO PHOSPHOESTERASE RELATED"/>
    <property type="match status" value="1"/>
</dbReference>
<feature type="transmembrane region" description="Helical" evidence="10">
    <location>
        <begin position="374"/>
        <end position="396"/>
    </location>
</feature>
<sequence>MLLLKLSAENIGRLLLKLPTASDGTMTLHKRRNFFLIVISVIVITLIYNEFLVYYLTIALGCQWSALVDQTKPVSRIFVIADLHLLGIYRGHWFDKLRREWQMYRSFQTAVHLLTPDAIFFLGSIFAHKRISVGDQFDEGLLGPDIVFSHYADRFDQLLYVPKGVRRFVLVGNHDIGFHNEISPPRLHRFTRTFNSSLVSHVMLGNSHFVLINSMAMDRDGCRLCQEAEAQLKHLKIRFECAKNKSSNCNEGFSIPYSRPILMQHFPLFRNDDKECGDDPDVAPEPLRSQQFREKWECLSRSATEHLLKALNPRAVFDGHTHYGCKTWWPEPYKMWEWTVASFSWRNTPQPAFLLLTLSENELLVNKCLLPNELTIICIYVVVASLCFCYMVYIVAKCCKSPKQKYPKYELLSGKFD</sequence>
<organism evidence="14">
    <name type="scientific">Enterobius vermicularis</name>
    <name type="common">Human pinworm</name>
    <dbReference type="NCBI Taxonomy" id="51028"/>
    <lineage>
        <taxon>Eukaryota</taxon>
        <taxon>Metazoa</taxon>
        <taxon>Ecdysozoa</taxon>
        <taxon>Nematoda</taxon>
        <taxon>Chromadorea</taxon>
        <taxon>Rhabditida</taxon>
        <taxon>Spirurina</taxon>
        <taxon>Oxyuridomorpha</taxon>
        <taxon>Oxyuroidea</taxon>
        <taxon>Oxyuridae</taxon>
        <taxon>Enterobius</taxon>
    </lineage>
</organism>
<keyword evidence="13" id="KW-1185">Reference proteome</keyword>
<keyword evidence="8 10" id="KW-0472">Membrane</keyword>
<evidence type="ECO:0000256" key="10">
    <source>
        <dbReference type="SAM" id="Phobius"/>
    </source>
</evidence>
<evidence type="ECO:0000256" key="9">
    <source>
        <dbReference type="ARBA" id="ARBA00023211"/>
    </source>
</evidence>
<comment type="similarity">
    <text evidence="3">Belongs to the metallophosphoesterase superfamily. MPPE1 family.</text>
</comment>
<evidence type="ECO:0000256" key="8">
    <source>
        <dbReference type="ARBA" id="ARBA00023136"/>
    </source>
</evidence>
<evidence type="ECO:0000256" key="2">
    <source>
        <dbReference type="ARBA" id="ARBA00004141"/>
    </source>
</evidence>
<evidence type="ECO:0000256" key="3">
    <source>
        <dbReference type="ARBA" id="ARBA00008895"/>
    </source>
</evidence>
<comment type="subcellular location">
    <subcellularLocation>
        <location evidence="2">Membrane</location>
        <topology evidence="2">Multi-pass membrane protein</topology>
    </subcellularLocation>
</comment>
<dbReference type="EMBL" id="UXUI01009146">
    <property type="protein sequence ID" value="VDD93141.1"/>
    <property type="molecule type" value="Genomic_DNA"/>
</dbReference>
<evidence type="ECO:0000256" key="4">
    <source>
        <dbReference type="ARBA" id="ARBA00022692"/>
    </source>
</evidence>
<dbReference type="GO" id="GO:0016787">
    <property type="term" value="F:hydrolase activity"/>
    <property type="evidence" value="ECO:0007669"/>
    <property type="project" value="UniProtKB-KW"/>
</dbReference>
<dbReference type="InterPro" id="IPR004843">
    <property type="entry name" value="Calcineurin-like_PHP"/>
</dbReference>
<dbReference type="Gene3D" id="3.60.21.10">
    <property type="match status" value="1"/>
</dbReference>
<keyword evidence="4 10" id="KW-0812">Transmembrane</keyword>
<comment type="cofactor">
    <cofactor evidence="1">
        <name>Mn(2+)</name>
        <dbReference type="ChEBI" id="CHEBI:29035"/>
    </cofactor>
</comment>
<keyword evidence="9" id="KW-0464">Manganese</keyword>
<reference evidence="14" key="1">
    <citation type="submission" date="2016-04" db="UniProtKB">
        <authorList>
            <consortium name="WormBaseParasite"/>
        </authorList>
    </citation>
    <scope>IDENTIFICATION</scope>
</reference>
<accession>A0A0N4VCV0</accession>
<evidence type="ECO:0000313" key="12">
    <source>
        <dbReference type="EMBL" id="VDD93141.1"/>
    </source>
</evidence>
<dbReference type="SUPFAM" id="SSF56300">
    <property type="entry name" value="Metallo-dependent phosphatases"/>
    <property type="match status" value="1"/>
</dbReference>
<evidence type="ECO:0000256" key="7">
    <source>
        <dbReference type="ARBA" id="ARBA00022989"/>
    </source>
</evidence>
<gene>
    <name evidence="12" type="ORF">EVEC_LOCUS7892</name>
</gene>
<evidence type="ECO:0000256" key="6">
    <source>
        <dbReference type="ARBA" id="ARBA00022801"/>
    </source>
</evidence>
<dbReference type="PANTHER" id="PTHR13315:SF0">
    <property type="entry name" value="METALLOPHOSPHOESTERASE 1"/>
    <property type="match status" value="1"/>
</dbReference>
<dbReference type="GO" id="GO:0006506">
    <property type="term" value="P:GPI anchor biosynthetic process"/>
    <property type="evidence" value="ECO:0007669"/>
    <property type="project" value="InterPro"/>
</dbReference>
<reference evidence="12 13" key="2">
    <citation type="submission" date="2018-10" db="EMBL/GenBank/DDBJ databases">
        <authorList>
            <consortium name="Pathogen Informatics"/>
        </authorList>
    </citation>
    <scope>NUCLEOTIDE SEQUENCE [LARGE SCALE GENOMIC DNA]</scope>
</reference>
<dbReference type="STRING" id="51028.A0A0N4VCV0"/>
<feature type="domain" description="Calcineurin-like phosphoesterase" evidence="11">
    <location>
        <begin position="76"/>
        <end position="323"/>
    </location>
</feature>
<evidence type="ECO:0000313" key="14">
    <source>
        <dbReference type="WBParaSite" id="EVEC_0000840801-mRNA-1"/>
    </source>
</evidence>
<feature type="transmembrane region" description="Helical" evidence="10">
    <location>
        <begin position="34"/>
        <end position="56"/>
    </location>
</feature>
<protein>
    <submittedName>
        <fullName evidence="14">Metallophos domain-containing protein</fullName>
    </submittedName>
</protein>
<dbReference type="AlphaFoldDB" id="A0A0N4VCV0"/>
<keyword evidence="5" id="KW-0479">Metal-binding</keyword>
<dbReference type="Pfam" id="PF00149">
    <property type="entry name" value="Metallophos"/>
    <property type="match status" value="1"/>
</dbReference>
<dbReference type="Proteomes" id="UP000274131">
    <property type="component" value="Unassembled WGS sequence"/>
</dbReference>
<dbReference type="InterPro" id="IPR029052">
    <property type="entry name" value="Metallo-depent_PP-like"/>
</dbReference>
<evidence type="ECO:0000256" key="5">
    <source>
        <dbReference type="ARBA" id="ARBA00022723"/>
    </source>
</evidence>
<proteinExistence type="inferred from homology"/>